<protein>
    <recommendedName>
        <fullName evidence="4">DNA polymerase III subunit alpha</fullName>
        <ecNumber evidence="3">2.7.7.7</ecNumber>
    </recommendedName>
</protein>
<dbReference type="GO" id="GO:0006260">
    <property type="term" value="P:DNA replication"/>
    <property type="evidence" value="ECO:0007669"/>
    <property type="project" value="UniProtKB-KW"/>
</dbReference>
<dbReference type="PATRIC" id="fig|1423778.4.peg.1649"/>
<dbReference type="InterPro" id="IPR041931">
    <property type="entry name" value="DNA_pol3_alpha_thumb_dom"/>
</dbReference>
<evidence type="ECO:0000256" key="9">
    <source>
        <dbReference type="ARBA" id="ARBA00025611"/>
    </source>
</evidence>
<dbReference type="Proteomes" id="UP000051697">
    <property type="component" value="Unassembled WGS sequence"/>
</dbReference>
<dbReference type="RefSeq" id="WP_057890523.1">
    <property type="nucleotide sequence ID" value="NZ_AZFE01000032.1"/>
</dbReference>
<evidence type="ECO:0000256" key="8">
    <source>
        <dbReference type="ARBA" id="ARBA00022932"/>
    </source>
</evidence>
<keyword evidence="7" id="KW-0235">DNA replication</keyword>
<dbReference type="Gene3D" id="1.10.150.870">
    <property type="match status" value="1"/>
</dbReference>
<evidence type="ECO:0000259" key="12">
    <source>
        <dbReference type="SMART" id="SM00481"/>
    </source>
</evidence>
<dbReference type="CDD" id="cd04485">
    <property type="entry name" value="DnaE_OBF"/>
    <property type="match status" value="1"/>
</dbReference>
<dbReference type="Pfam" id="PF17657">
    <property type="entry name" value="DNA_pol3_finger"/>
    <property type="match status" value="1"/>
</dbReference>
<dbReference type="GO" id="GO:0005737">
    <property type="term" value="C:cytoplasm"/>
    <property type="evidence" value="ECO:0007669"/>
    <property type="project" value="UniProtKB-SubCell"/>
</dbReference>
<comment type="subcellular location">
    <subcellularLocation>
        <location evidence="1">Cytoplasm</location>
    </subcellularLocation>
</comment>
<dbReference type="EC" id="2.7.7.7" evidence="3"/>
<proteinExistence type="inferred from homology"/>
<dbReference type="InterPro" id="IPR004805">
    <property type="entry name" value="DnaE2/DnaE/PolC"/>
</dbReference>
<comment type="caution">
    <text evidence="13">The sequence shown here is derived from an EMBL/GenBank/DDBJ whole genome shotgun (WGS) entry which is preliminary data.</text>
</comment>
<evidence type="ECO:0000313" key="14">
    <source>
        <dbReference type="Proteomes" id="UP000051697"/>
    </source>
</evidence>
<dbReference type="OrthoDB" id="9803237at2"/>
<evidence type="ECO:0000256" key="3">
    <source>
        <dbReference type="ARBA" id="ARBA00012417"/>
    </source>
</evidence>
<dbReference type="GO" id="GO:0003676">
    <property type="term" value="F:nucleic acid binding"/>
    <property type="evidence" value="ECO:0007669"/>
    <property type="project" value="InterPro"/>
</dbReference>
<dbReference type="CDD" id="cd07431">
    <property type="entry name" value="PHP_PolIIIA"/>
    <property type="match status" value="1"/>
</dbReference>
<name>A0A0R1REP0_9LACO</name>
<comment type="subunit">
    <text evidence="10">DNA polymerase III contains a core (composed of alpha, epsilon and theta chains) that associates with a tau subunit. This core dimerizes to form the POLIII' complex. PolIII' associates with the gamma complex (composed of gamma, delta, delta', psi and chi chains) and with the beta chain to form the complete DNA polymerase III complex.</text>
</comment>
<dbReference type="InterPro" id="IPR029460">
    <property type="entry name" value="DNAPol_HHH"/>
</dbReference>
<dbReference type="NCBIfam" id="NF004226">
    <property type="entry name" value="PRK05673.1"/>
    <property type="match status" value="1"/>
</dbReference>
<comment type="similarity">
    <text evidence="2">Belongs to the DNA polymerase type-C family. DnaE subfamily.</text>
</comment>
<dbReference type="SMART" id="SM00481">
    <property type="entry name" value="POLIIIAc"/>
    <property type="match status" value="1"/>
</dbReference>
<dbReference type="Pfam" id="PF14579">
    <property type="entry name" value="HHH_6"/>
    <property type="match status" value="1"/>
</dbReference>
<dbReference type="Pfam" id="PF02811">
    <property type="entry name" value="PHP"/>
    <property type="match status" value="1"/>
</dbReference>
<dbReference type="PANTHER" id="PTHR32294">
    <property type="entry name" value="DNA POLYMERASE III SUBUNIT ALPHA"/>
    <property type="match status" value="1"/>
</dbReference>
<keyword evidence="8" id="KW-0239">DNA-directed DNA polymerase</keyword>
<evidence type="ECO:0000256" key="7">
    <source>
        <dbReference type="ARBA" id="ARBA00022705"/>
    </source>
</evidence>
<evidence type="ECO:0000313" key="13">
    <source>
        <dbReference type="EMBL" id="KRL54809.1"/>
    </source>
</evidence>
<dbReference type="AlphaFoldDB" id="A0A0R1REP0"/>
<keyword evidence="14" id="KW-1185">Reference proteome</keyword>
<dbReference type="InterPro" id="IPR004013">
    <property type="entry name" value="PHP_dom"/>
</dbReference>
<dbReference type="Gene3D" id="1.10.10.1600">
    <property type="entry name" value="Bacterial DNA polymerase III alpha subunit, thumb domain"/>
    <property type="match status" value="1"/>
</dbReference>
<evidence type="ECO:0000256" key="4">
    <source>
        <dbReference type="ARBA" id="ARBA00019114"/>
    </source>
</evidence>
<dbReference type="EMBL" id="AZFE01000032">
    <property type="protein sequence ID" value="KRL54809.1"/>
    <property type="molecule type" value="Genomic_DNA"/>
</dbReference>
<dbReference type="InterPro" id="IPR003141">
    <property type="entry name" value="Pol/His_phosphatase_N"/>
</dbReference>
<dbReference type="InterPro" id="IPR004365">
    <property type="entry name" value="NA-bd_OB_tRNA"/>
</dbReference>
<dbReference type="STRING" id="1423778.FC70_GL001611"/>
<evidence type="ECO:0000256" key="6">
    <source>
        <dbReference type="ARBA" id="ARBA00022695"/>
    </source>
</evidence>
<dbReference type="InterPro" id="IPR016195">
    <property type="entry name" value="Pol/histidinol_Pase-like"/>
</dbReference>
<dbReference type="KEGG" id="lol:LACOL_0968"/>
<organism evidence="13 14">
    <name type="scientific">Paucilactobacillus oligofermentans DSM 15707 = LMG 22743</name>
    <dbReference type="NCBI Taxonomy" id="1423778"/>
    <lineage>
        <taxon>Bacteria</taxon>
        <taxon>Bacillati</taxon>
        <taxon>Bacillota</taxon>
        <taxon>Bacilli</taxon>
        <taxon>Lactobacillales</taxon>
        <taxon>Lactobacillaceae</taxon>
        <taxon>Paucilactobacillus</taxon>
    </lineage>
</organism>
<dbReference type="Gene3D" id="2.40.50.140">
    <property type="entry name" value="Nucleic acid-binding proteins"/>
    <property type="match status" value="1"/>
</dbReference>
<dbReference type="Pfam" id="PF07733">
    <property type="entry name" value="DNA_pol3_alpha"/>
    <property type="match status" value="1"/>
</dbReference>
<dbReference type="Pfam" id="PF01336">
    <property type="entry name" value="tRNA_anti-codon"/>
    <property type="match status" value="1"/>
</dbReference>
<dbReference type="Gene3D" id="3.20.20.140">
    <property type="entry name" value="Metal-dependent hydrolases"/>
    <property type="match status" value="1"/>
</dbReference>
<evidence type="ECO:0000256" key="1">
    <source>
        <dbReference type="ARBA" id="ARBA00004496"/>
    </source>
</evidence>
<sequence length="1118" mass="126091">MSFVPLQVLSSYSLLKSTSQIKQLVASAKDRGYTALAITDENILYGVFDFYNESIKQGIKPVIGMTLVLPSSAISDGDQRLVLLAKNYEGYRNLMKITTTIQTIERGKSINLDDLTDWFGDLFVILPTDNDVYRLIQAGQAETAVAYFDNLAKSVDESSLLIGINPGVDAILQQTIQQFADQRGSKLVGLTRVGYLNADDHFAVEVLRSIERGDQMNHPEELAKQSGDHYLKTAAEIERDFKQVGLSEAANMTQIIAAKTDVKLEFQATILPKFKNESKTDSFTYLKHLCVEGLKRRQLAENFTLDDYRQRLAQELKIIHAMGFDDYFLIVGDVIAYAHQNKIMTGPGRGSAAGSLVAYSLAITDVDPLQYELLFERFLNPERIQMPDIDLDIPDDRREEILHYVHDKYGHQRVAQIITFGTLATKQVLRDVGRVFGLSQFEASEWSKTIPPVLKITLDEAFKQSQALQNLIADTPKNQLIFDTAKRLEGLPRHYSTHAAGIVLSQESLEDLVPLQDGGDGMLMTQFAKDTVEAIGLLKIDFLGLRNLSILDNAVKIIQQNHPEFKLTQVSLDDEKTLQLFQQGDTNGVFQFESSGIKNVLRRLHPETFELIVAVNALYRPGPMENIDTFIQRKKGNEPVNYPDDSLKNILGVTYGILVYQEQVMQVASKMANFSYGEADLLRRAMSKKKQSVMDSMRSKFIRGAKGNGYSDEVADRIFNYIDQFANYGFNRSHAVAYSKLAFELAYVKAWYPAAFLISLLNTVTNDATKIRMYLTEAQKYQVKVNGPDINLSQREFTLQGERILFGLGDVKGLRRDMIRDLLELRKTDGPFTSLLNFIQRLDSKWRKKELIAPLVYVGAFDGLGNNRAELVEALPKIIDSVELTGSSLSLFEELQPTISEHHEFSLEQRLGFEEEYLGAYLSGHPVSQYTEAGAQLGITPITELVNQAKVKIFVFVTNVKVIRTKRGEQMAFVSGSDQTGSIEVTIFPQLFKHIGDLLEKNRILIVEGKVETDRRLQVVANQIQDAKTVIVKNNQAKQSRRWVLRIDSDHEDQQTQINLEQLLVQQAGNTPVIIFEQRTNQKLIQPKERWIPDSDGIQAQLVEILGIKNVVLQTIKQ</sequence>
<reference evidence="13 14" key="1">
    <citation type="journal article" date="2015" name="Genome Announc.">
        <title>Expanding the biotechnology potential of lactobacilli through comparative genomics of 213 strains and associated genera.</title>
        <authorList>
            <person name="Sun Z."/>
            <person name="Harris H.M."/>
            <person name="McCann A."/>
            <person name="Guo C."/>
            <person name="Argimon S."/>
            <person name="Zhang W."/>
            <person name="Yang X."/>
            <person name="Jeffery I.B."/>
            <person name="Cooney J.C."/>
            <person name="Kagawa T.F."/>
            <person name="Liu W."/>
            <person name="Song Y."/>
            <person name="Salvetti E."/>
            <person name="Wrobel A."/>
            <person name="Rasinkangas P."/>
            <person name="Parkhill J."/>
            <person name="Rea M.C."/>
            <person name="O'Sullivan O."/>
            <person name="Ritari J."/>
            <person name="Douillard F.P."/>
            <person name="Paul Ross R."/>
            <person name="Yang R."/>
            <person name="Briner A.E."/>
            <person name="Felis G.E."/>
            <person name="de Vos W.M."/>
            <person name="Barrangou R."/>
            <person name="Klaenhammer T.R."/>
            <person name="Caufield P.W."/>
            <person name="Cui Y."/>
            <person name="Zhang H."/>
            <person name="O'Toole P.W."/>
        </authorList>
    </citation>
    <scope>NUCLEOTIDE SEQUENCE [LARGE SCALE GENOMIC DNA]</scope>
    <source>
        <strain evidence="13 14">DSM 15707</strain>
    </source>
</reference>
<comment type="catalytic activity">
    <reaction evidence="11">
        <text>DNA(n) + a 2'-deoxyribonucleoside 5'-triphosphate = DNA(n+1) + diphosphate</text>
        <dbReference type="Rhea" id="RHEA:22508"/>
        <dbReference type="Rhea" id="RHEA-COMP:17339"/>
        <dbReference type="Rhea" id="RHEA-COMP:17340"/>
        <dbReference type="ChEBI" id="CHEBI:33019"/>
        <dbReference type="ChEBI" id="CHEBI:61560"/>
        <dbReference type="ChEBI" id="CHEBI:173112"/>
        <dbReference type="EC" id="2.7.7.7"/>
    </reaction>
</comment>
<keyword evidence="5" id="KW-0808">Transferase</keyword>
<evidence type="ECO:0000256" key="10">
    <source>
        <dbReference type="ARBA" id="ARBA00026073"/>
    </source>
</evidence>
<dbReference type="InterPro" id="IPR040982">
    <property type="entry name" value="DNA_pol3_finger"/>
</dbReference>
<feature type="domain" description="Polymerase/histidinol phosphatase N-terminal" evidence="12">
    <location>
        <begin position="4"/>
        <end position="71"/>
    </location>
</feature>
<dbReference type="NCBIfam" id="TIGR00594">
    <property type="entry name" value="polc"/>
    <property type="match status" value="1"/>
</dbReference>
<dbReference type="GO" id="GO:0003887">
    <property type="term" value="F:DNA-directed DNA polymerase activity"/>
    <property type="evidence" value="ECO:0007669"/>
    <property type="project" value="UniProtKB-KW"/>
</dbReference>
<dbReference type="PANTHER" id="PTHR32294:SF0">
    <property type="entry name" value="DNA POLYMERASE III SUBUNIT ALPHA"/>
    <property type="match status" value="1"/>
</dbReference>
<dbReference type="InterPro" id="IPR011708">
    <property type="entry name" value="DNA_pol3_alpha_NTPase_dom"/>
</dbReference>
<evidence type="ECO:0000256" key="2">
    <source>
        <dbReference type="ARBA" id="ARBA00009496"/>
    </source>
</evidence>
<dbReference type="SUPFAM" id="SSF89550">
    <property type="entry name" value="PHP domain-like"/>
    <property type="match status" value="1"/>
</dbReference>
<evidence type="ECO:0000256" key="5">
    <source>
        <dbReference type="ARBA" id="ARBA00022679"/>
    </source>
</evidence>
<dbReference type="GO" id="GO:0008408">
    <property type="term" value="F:3'-5' exonuclease activity"/>
    <property type="evidence" value="ECO:0007669"/>
    <property type="project" value="InterPro"/>
</dbReference>
<comment type="function">
    <text evidence="9">DNA polymerase III is a complex, multichain enzyme responsible for most of the replicative synthesis in bacteria. This DNA polymerase also exhibits 3' to 5' exonuclease activity. The alpha chain is the DNA polymerase.</text>
</comment>
<keyword evidence="6" id="KW-0548">Nucleotidyltransferase</keyword>
<evidence type="ECO:0000256" key="11">
    <source>
        <dbReference type="ARBA" id="ARBA00049244"/>
    </source>
</evidence>
<accession>A0A0R1REP0</accession>
<gene>
    <name evidence="13" type="ORF">FC70_GL001611</name>
</gene>
<dbReference type="InterPro" id="IPR012340">
    <property type="entry name" value="NA-bd_OB-fold"/>
</dbReference>